<feature type="region of interest" description="Disordered" evidence="1">
    <location>
        <begin position="1"/>
        <end position="22"/>
    </location>
</feature>
<dbReference type="PROSITE" id="PS51704">
    <property type="entry name" value="GP_PDE"/>
    <property type="match status" value="1"/>
</dbReference>
<dbReference type="Gene3D" id="3.20.20.190">
    <property type="entry name" value="Phosphatidylinositol (PI) phosphodiesterase"/>
    <property type="match status" value="1"/>
</dbReference>
<name>A0ABR4WDH1_9GAMM</name>
<sequence>MTAPSTAPRHPTLVGHRGARGEAPENTLASFQVALEAGVTEMELDVRLSADGHLIVLHDSDVTRTTGMRGDVRQYTRSQLGTMDARRNTPGWHSPTGIPSLQEVVELCGPAMRFQFEVKGADRVVLHQLAHRLTHMIHEQQLQSRVVVTSSHTGFLRMIGTMAPDVERGYVCQYRYLQPTRRAHGLGCNWLMPHYSLVTPALMRRARKRGLKVSVWTVNDLTEADRLAQLQVDGIITDYPTSFVSHFRRSPRYSSSETAALSG</sequence>
<dbReference type="Pfam" id="PF03009">
    <property type="entry name" value="GDPD"/>
    <property type="match status" value="1"/>
</dbReference>
<gene>
    <name evidence="3" type="ORF">T9A_01779</name>
</gene>
<dbReference type="Proteomes" id="UP000029443">
    <property type="component" value="Unassembled WGS sequence"/>
</dbReference>
<evidence type="ECO:0000259" key="2">
    <source>
        <dbReference type="PROSITE" id="PS51704"/>
    </source>
</evidence>
<feature type="domain" description="GP-PDE" evidence="2">
    <location>
        <begin position="11"/>
        <end position="247"/>
    </location>
</feature>
<dbReference type="PANTHER" id="PTHR46211:SF1">
    <property type="entry name" value="GLYCEROPHOSPHODIESTER PHOSPHODIESTERASE, CYTOPLASMIC"/>
    <property type="match status" value="1"/>
</dbReference>
<evidence type="ECO:0000313" key="3">
    <source>
        <dbReference type="EMBL" id="KGD61330.1"/>
    </source>
</evidence>
<dbReference type="SUPFAM" id="SSF51695">
    <property type="entry name" value="PLC-like phosphodiesterases"/>
    <property type="match status" value="1"/>
</dbReference>
<dbReference type="InterPro" id="IPR017946">
    <property type="entry name" value="PLC-like_Pdiesterase_TIM-brl"/>
</dbReference>
<comment type="caution">
    <text evidence="3">The sequence shown here is derived from an EMBL/GenBank/DDBJ whole genome shotgun (WGS) entry which is preliminary data.</text>
</comment>
<evidence type="ECO:0000313" key="4">
    <source>
        <dbReference type="Proteomes" id="UP000029443"/>
    </source>
</evidence>
<evidence type="ECO:0000256" key="1">
    <source>
        <dbReference type="SAM" id="MobiDB-lite"/>
    </source>
</evidence>
<reference evidence="3 4" key="1">
    <citation type="submission" date="2012-09" db="EMBL/GenBank/DDBJ databases">
        <title>Genome Sequence of alkane-degrading Bacterium Alcanivorax jadensis T9.</title>
        <authorList>
            <person name="Lai Q."/>
            <person name="Shao Z."/>
        </authorList>
    </citation>
    <scope>NUCLEOTIDE SEQUENCE [LARGE SCALE GENOMIC DNA]</scope>
    <source>
        <strain evidence="3 4">T9</strain>
    </source>
</reference>
<keyword evidence="4" id="KW-1185">Reference proteome</keyword>
<protein>
    <submittedName>
        <fullName evidence="3">Glycerophosphoryl diester phosphodiesterase</fullName>
    </submittedName>
</protein>
<dbReference type="InterPro" id="IPR030395">
    <property type="entry name" value="GP_PDE_dom"/>
</dbReference>
<dbReference type="RefSeq" id="WP_084573448.1">
    <property type="nucleotide sequence ID" value="NZ_ARXU01000005.1"/>
</dbReference>
<dbReference type="CDD" id="cd08556">
    <property type="entry name" value="GDPD"/>
    <property type="match status" value="1"/>
</dbReference>
<dbReference type="PANTHER" id="PTHR46211">
    <property type="entry name" value="GLYCEROPHOSPHORYL DIESTER PHOSPHODIESTERASE"/>
    <property type="match status" value="1"/>
</dbReference>
<organism evidence="3 4">
    <name type="scientific">Alcanivorax jadensis T9</name>
    <dbReference type="NCBI Taxonomy" id="1177181"/>
    <lineage>
        <taxon>Bacteria</taxon>
        <taxon>Pseudomonadati</taxon>
        <taxon>Pseudomonadota</taxon>
        <taxon>Gammaproteobacteria</taxon>
        <taxon>Oceanospirillales</taxon>
        <taxon>Alcanivoracaceae</taxon>
        <taxon>Alcanivorax</taxon>
    </lineage>
</organism>
<accession>A0ABR4WDH1</accession>
<dbReference type="EMBL" id="ARXU01000005">
    <property type="protein sequence ID" value="KGD61330.1"/>
    <property type="molecule type" value="Genomic_DNA"/>
</dbReference>
<proteinExistence type="predicted"/>